<dbReference type="Proteomes" id="UP000276055">
    <property type="component" value="Unassembled WGS sequence"/>
</dbReference>
<dbReference type="SUPFAM" id="SSF52799">
    <property type="entry name" value="(Phosphotyrosine protein) phosphatases II"/>
    <property type="match status" value="1"/>
</dbReference>
<accession>A0A495EST9</accession>
<dbReference type="InterPro" id="IPR000242">
    <property type="entry name" value="PTP_cat"/>
</dbReference>
<organism evidence="2 3">
    <name type="scientific">Arthrobacter oryzae</name>
    <dbReference type="NCBI Taxonomy" id="409290"/>
    <lineage>
        <taxon>Bacteria</taxon>
        <taxon>Bacillati</taxon>
        <taxon>Actinomycetota</taxon>
        <taxon>Actinomycetes</taxon>
        <taxon>Micrococcales</taxon>
        <taxon>Micrococcaceae</taxon>
        <taxon>Arthrobacter</taxon>
    </lineage>
</organism>
<reference evidence="2 3" key="1">
    <citation type="submission" date="2018-10" db="EMBL/GenBank/DDBJ databases">
        <title>Genomic Encyclopedia of Type Strains, Phase IV (KMG-IV): sequencing the most valuable type-strain genomes for metagenomic binning, comparative biology and taxonomic classification.</title>
        <authorList>
            <person name="Goeker M."/>
        </authorList>
    </citation>
    <scope>NUCLEOTIDE SEQUENCE [LARGE SCALE GENOMIC DNA]</scope>
    <source>
        <strain evidence="2 3">DSM 25586</strain>
    </source>
</reference>
<evidence type="ECO:0000313" key="3">
    <source>
        <dbReference type="Proteomes" id="UP000276055"/>
    </source>
</evidence>
<dbReference type="Pfam" id="PF00102">
    <property type="entry name" value="Y_phosphatase"/>
    <property type="match status" value="1"/>
</dbReference>
<sequence length="146" mass="16703">MKQTWEPSQDGVLVLPSGRSIRGRGLHYPLPAGPLPEFGLYLLGKRPARVEWESRWLVWPDLRLPADPQDARDAFREAWLRAESERVEVACWRGIGRTGTALACIAILDGVPPGKAVSYVRRQYRPWTVETPWQRRFVARFRAEGP</sequence>
<gene>
    <name evidence="2" type="ORF">C8D78_1643</name>
</gene>
<dbReference type="Gene3D" id="3.90.190.10">
    <property type="entry name" value="Protein tyrosine phosphatase superfamily"/>
    <property type="match status" value="1"/>
</dbReference>
<dbReference type="EMBL" id="RBIR01000003">
    <property type="protein sequence ID" value="RKR19832.1"/>
    <property type="molecule type" value="Genomic_DNA"/>
</dbReference>
<proteinExistence type="predicted"/>
<feature type="domain" description="Tyrosine specific protein phosphatases" evidence="1">
    <location>
        <begin position="66"/>
        <end position="136"/>
    </location>
</feature>
<protein>
    <submittedName>
        <fullName evidence="2">Protein-tyrosine phosphatase</fullName>
    </submittedName>
</protein>
<dbReference type="RefSeq" id="WP_120952126.1">
    <property type="nucleotide sequence ID" value="NZ_RBIR01000003.1"/>
</dbReference>
<comment type="caution">
    <text evidence="2">The sequence shown here is derived from an EMBL/GenBank/DDBJ whole genome shotgun (WGS) entry which is preliminary data.</text>
</comment>
<dbReference type="PROSITE" id="PS50056">
    <property type="entry name" value="TYR_PHOSPHATASE_2"/>
    <property type="match status" value="1"/>
</dbReference>
<dbReference type="GO" id="GO:0004725">
    <property type="term" value="F:protein tyrosine phosphatase activity"/>
    <property type="evidence" value="ECO:0007669"/>
    <property type="project" value="InterPro"/>
</dbReference>
<dbReference type="AlphaFoldDB" id="A0A495EST9"/>
<evidence type="ECO:0000259" key="1">
    <source>
        <dbReference type="PROSITE" id="PS50056"/>
    </source>
</evidence>
<dbReference type="OrthoDB" id="2629679at2"/>
<evidence type="ECO:0000313" key="2">
    <source>
        <dbReference type="EMBL" id="RKR19832.1"/>
    </source>
</evidence>
<name>A0A495EST9_9MICC</name>
<dbReference type="InterPro" id="IPR000387">
    <property type="entry name" value="Tyr_Pase_dom"/>
</dbReference>
<dbReference type="InterPro" id="IPR029021">
    <property type="entry name" value="Prot-tyrosine_phosphatase-like"/>
</dbReference>